<dbReference type="InterPro" id="IPR013783">
    <property type="entry name" value="Ig-like_fold"/>
</dbReference>
<evidence type="ECO:0000256" key="8">
    <source>
        <dbReference type="ARBA" id="ARBA00043266"/>
    </source>
</evidence>
<dbReference type="Ensembl" id="ENSBIXT00005031904.1">
    <property type="protein sequence ID" value="ENSBIXP00005019209.1"/>
    <property type="gene ID" value="ENSBIXG00005022429.1"/>
</dbReference>
<reference evidence="11" key="2">
    <citation type="submission" date="2025-08" db="UniProtKB">
        <authorList>
            <consortium name="Ensembl"/>
        </authorList>
    </citation>
    <scope>IDENTIFICATION</scope>
</reference>
<evidence type="ECO:0000313" key="11">
    <source>
        <dbReference type="Ensembl" id="ENSBIXP00005019209.1"/>
    </source>
</evidence>
<dbReference type="Gene3D" id="2.60.40.10">
    <property type="entry name" value="Immunoglobulins"/>
    <property type="match status" value="1"/>
</dbReference>
<keyword evidence="5" id="KW-1015">Disulfide bond</keyword>
<keyword evidence="3 9" id="KW-0732">Signal</keyword>
<evidence type="ECO:0000256" key="1">
    <source>
        <dbReference type="ARBA" id="ARBA00004236"/>
    </source>
</evidence>
<dbReference type="InterPro" id="IPR013106">
    <property type="entry name" value="Ig_V-set"/>
</dbReference>
<dbReference type="PROSITE" id="PS50835">
    <property type="entry name" value="IG_LIKE"/>
    <property type="match status" value="1"/>
</dbReference>
<evidence type="ECO:0000256" key="2">
    <source>
        <dbReference type="ARBA" id="ARBA00022475"/>
    </source>
</evidence>
<keyword evidence="6" id="KW-0325">Glycoprotein</keyword>
<evidence type="ECO:0000256" key="4">
    <source>
        <dbReference type="ARBA" id="ARBA00023136"/>
    </source>
</evidence>
<comment type="subunit">
    <text evidence="7">Alpha-beta TR is a heterodimer composed of an alpha and beta chain; disulfide-linked. The alpha-beta TR is associated with the transmembrane signaling CD3 coreceptor proteins to form the TR-CD3 (TcR or TCR). The assembly of alpha-beta TR heterodimers with CD3 occurs in the endoplasmic reticulum where a single alpha-beta TR heterodimer associates with one CD3D-CD3E heterodimer, one CD3G-CD3E heterodimer and one CD247 homodimer forming a stable octameric structure. CD3D-CD3E and CD3G-CD3E heterodimers preferentially associate with TR alpha and TR beta chains, respectively. The association of the CD247 homodimer is the last step of TcR assembly in the endoplasmic reticulum and is required for transport to the cell surface.</text>
</comment>
<organism evidence="11 12">
    <name type="scientific">Bos indicus x Bos taurus</name>
    <name type="common">Hybrid cattle</name>
    <dbReference type="NCBI Taxonomy" id="30522"/>
    <lineage>
        <taxon>Eukaryota</taxon>
        <taxon>Metazoa</taxon>
        <taxon>Chordata</taxon>
        <taxon>Craniata</taxon>
        <taxon>Vertebrata</taxon>
        <taxon>Euteleostomi</taxon>
        <taxon>Mammalia</taxon>
        <taxon>Eutheria</taxon>
        <taxon>Laurasiatheria</taxon>
        <taxon>Artiodactyla</taxon>
        <taxon>Ruminantia</taxon>
        <taxon>Pecora</taxon>
        <taxon>Bovidae</taxon>
        <taxon>Bovinae</taxon>
        <taxon>Bos</taxon>
    </lineage>
</organism>
<keyword evidence="8" id="KW-1279">T cell receptor</keyword>
<dbReference type="InterPro" id="IPR051896">
    <property type="entry name" value="TCR_alpha_variable"/>
</dbReference>
<name>A0A4W2GM43_BOBOX</name>
<proteinExistence type="predicted"/>
<dbReference type="GeneTree" id="ENSGT00940000163398"/>
<dbReference type="PANTHER" id="PTHR19339">
    <property type="entry name" value="T CELL RECEPTOR ALPHA VARIABLE 39"/>
    <property type="match status" value="1"/>
</dbReference>
<dbReference type="Pfam" id="PF07686">
    <property type="entry name" value="V-set"/>
    <property type="match status" value="1"/>
</dbReference>
<feature type="domain" description="Ig-like" evidence="10">
    <location>
        <begin position="14"/>
        <end position="135"/>
    </location>
</feature>
<dbReference type="InterPro" id="IPR036179">
    <property type="entry name" value="Ig-like_dom_sf"/>
</dbReference>
<dbReference type="InterPro" id="IPR007110">
    <property type="entry name" value="Ig-like_dom"/>
</dbReference>
<evidence type="ECO:0000313" key="12">
    <source>
        <dbReference type="Proteomes" id="UP000429181"/>
    </source>
</evidence>
<protein>
    <recommendedName>
        <fullName evidence="10">Ig-like domain-containing protein</fullName>
    </recommendedName>
</protein>
<feature type="signal peptide" evidence="9">
    <location>
        <begin position="1"/>
        <end position="28"/>
    </location>
</feature>
<dbReference type="SMART" id="SM00406">
    <property type="entry name" value="IGv"/>
    <property type="match status" value="1"/>
</dbReference>
<comment type="subcellular location">
    <subcellularLocation>
        <location evidence="1">Cell membrane</location>
    </subcellularLocation>
</comment>
<evidence type="ECO:0000259" key="10">
    <source>
        <dbReference type="PROSITE" id="PS50835"/>
    </source>
</evidence>
<evidence type="ECO:0000256" key="7">
    <source>
        <dbReference type="ARBA" id="ARBA00038651"/>
    </source>
</evidence>
<evidence type="ECO:0000256" key="6">
    <source>
        <dbReference type="ARBA" id="ARBA00023180"/>
    </source>
</evidence>
<evidence type="ECO:0000256" key="9">
    <source>
        <dbReference type="SAM" id="SignalP"/>
    </source>
</evidence>
<accession>A0A4W2GM43</accession>
<keyword evidence="2" id="KW-1003">Cell membrane</keyword>
<dbReference type="GO" id="GO:0042101">
    <property type="term" value="C:T cell receptor complex"/>
    <property type="evidence" value="ECO:0007669"/>
    <property type="project" value="UniProtKB-KW"/>
</dbReference>
<dbReference type="PANTHER" id="PTHR19339:SF10">
    <property type="entry name" value="IG-LIKE DOMAIN-CONTAINING PROTEIN-RELATED"/>
    <property type="match status" value="1"/>
</dbReference>
<evidence type="ECO:0000256" key="3">
    <source>
        <dbReference type="ARBA" id="ARBA00022729"/>
    </source>
</evidence>
<keyword evidence="8" id="KW-0391">Immunity</keyword>
<keyword evidence="4" id="KW-0472">Membrane</keyword>
<sequence>MIPLKKKNGEASGPVLVILWLQLAKVNSQQGEQNLQTLSIQEDENVTMNCSHKSITLTALQWYRQDSRRGFVHLILMHSNERQKHSGRLHFTLDNSIKSSSLSIMASQAEDTATYLCAPDTECSAGTRSPSANLPELSLRSHDSVQSWWFCLPTKESPQTASNTKGSSSRIPEFSVVCQTIVKGMGYTMGS</sequence>
<dbReference type="AlphaFoldDB" id="A0A4W2GM43"/>
<reference evidence="11 12" key="1">
    <citation type="submission" date="2018-11" db="EMBL/GenBank/DDBJ databases">
        <title>Haplotype-resolved cattle genomes.</title>
        <authorList>
            <person name="Low W.Y."/>
            <person name="Tearle R."/>
            <person name="Bickhart D.M."/>
            <person name="Rosen B.D."/>
            <person name="Koren S."/>
            <person name="Rhie A."/>
            <person name="Hiendleder S."/>
            <person name="Phillippy A.M."/>
            <person name="Smith T.P.L."/>
            <person name="Williams J.L."/>
        </authorList>
    </citation>
    <scope>NUCLEOTIDE SEQUENCE [LARGE SCALE GENOMIC DNA]</scope>
</reference>
<evidence type="ECO:0000256" key="5">
    <source>
        <dbReference type="ARBA" id="ARBA00023157"/>
    </source>
</evidence>
<feature type="chain" id="PRO_5021281851" description="Ig-like domain-containing protein" evidence="9">
    <location>
        <begin position="29"/>
        <end position="191"/>
    </location>
</feature>
<dbReference type="Proteomes" id="UP000429181">
    <property type="component" value="Chromosome 10"/>
</dbReference>
<dbReference type="SUPFAM" id="SSF48726">
    <property type="entry name" value="Immunoglobulin"/>
    <property type="match status" value="1"/>
</dbReference>
<keyword evidence="8" id="KW-1064">Adaptive immunity</keyword>